<dbReference type="Gene3D" id="3.30.1520.10">
    <property type="entry name" value="Phox-like domain"/>
    <property type="match status" value="1"/>
</dbReference>
<dbReference type="PANTHER" id="PTHR15508">
    <property type="entry name" value="RIBOSOMAL PROTEIN S6 KINASE"/>
    <property type="match status" value="1"/>
</dbReference>
<dbReference type="Proteomes" id="UP001233999">
    <property type="component" value="Unassembled WGS sequence"/>
</dbReference>
<dbReference type="PROSITE" id="PS50195">
    <property type="entry name" value="PX"/>
    <property type="match status" value="1"/>
</dbReference>
<dbReference type="InterPro" id="IPR051866">
    <property type="entry name" value="Intracell_Sig-Traffick_Protein"/>
</dbReference>
<evidence type="ECO:0000313" key="4">
    <source>
        <dbReference type="Proteomes" id="UP001233999"/>
    </source>
</evidence>
<name>A0AAD8E7G7_DIPPU</name>
<dbReference type="SUPFAM" id="SSF64268">
    <property type="entry name" value="PX domain"/>
    <property type="match status" value="1"/>
</dbReference>
<dbReference type="EMBL" id="JASPKZ010008362">
    <property type="protein sequence ID" value="KAJ9580090.1"/>
    <property type="molecule type" value="Genomic_DNA"/>
</dbReference>
<dbReference type="GO" id="GO:0035091">
    <property type="term" value="F:phosphatidylinositol binding"/>
    <property type="evidence" value="ECO:0007669"/>
    <property type="project" value="InterPro"/>
</dbReference>
<feature type="domain" description="PX" evidence="2">
    <location>
        <begin position="6"/>
        <end position="129"/>
    </location>
</feature>
<proteinExistence type="predicted"/>
<feature type="non-terminal residue" evidence="3">
    <location>
        <position position="248"/>
    </location>
</feature>
<accession>A0AAD8E7G7</accession>
<dbReference type="InterPro" id="IPR001683">
    <property type="entry name" value="PX_dom"/>
</dbReference>
<evidence type="ECO:0000256" key="1">
    <source>
        <dbReference type="SAM" id="MobiDB-lite"/>
    </source>
</evidence>
<dbReference type="InterPro" id="IPR036871">
    <property type="entry name" value="PX_dom_sf"/>
</dbReference>
<feature type="region of interest" description="Disordered" evidence="1">
    <location>
        <begin position="148"/>
        <end position="176"/>
    </location>
</feature>
<dbReference type="Pfam" id="PF00787">
    <property type="entry name" value="PX"/>
    <property type="match status" value="1"/>
</dbReference>
<protein>
    <recommendedName>
        <fullName evidence="2">PX domain-containing protein</fullName>
    </recommendedName>
</protein>
<evidence type="ECO:0000313" key="3">
    <source>
        <dbReference type="EMBL" id="KAJ9580090.1"/>
    </source>
</evidence>
<gene>
    <name evidence="3" type="ORF">L9F63_004282</name>
</gene>
<evidence type="ECO:0000259" key="2">
    <source>
        <dbReference type="PROSITE" id="PS50195"/>
    </source>
</evidence>
<reference evidence="3" key="2">
    <citation type="submission" date="2023-05" db="EMBL/GenBank/DDBJ databases">
        <authorList>
            <person name="Fouks B."/>
        </authorList>
    </citation>
    <scope>NUCLEOTIDE SEQUENCE</scope>
    <source>
        <strain evidence="3">Stay&amp;Tobe</strain>
        <tissue evidence="3">Testes</tissue>
    </source>
</reference>
<dbReference type="AlphaFoldDB" id="A0AAD8E7G7"/>
<feature type="compositionally biased region" description="Polar residues" evidence="1">
    <location>
        <begin position="166"/>
        <end position="175"/>
    </location>
</feature>
<reference evidence="3" key="1">
    <citation type="journal article" date="2023" name="IScience">
        <title>Live-bearing cockroach genome reveals convergent evolutionary mechanisms linked to viviparity in insects and beyond.</title>
        <authorList>
            <person name="Fouks B."/>
            <person name="Harrison M.C."/>
            <person name="Mikhailova A.A."/>
            <person name="Marchal E."/>
            <person name="English S."/>
            <person name="Carruthers M."/>
            <person name="Jennings E.C."/>
            <person name="Chiamaka E.L."/>
            <person name="Frigard R.A."/>
            <person name="Pippel M."/>
            <person name="Attardo G.M."/>
            <person name="Benoit J.B."/>
            <person name="Bornberg-Bauer E."/>
            <person name="Tobe S.S."/>
        </authorList>
    </citation>
    <scope>NUCLEOTIDE SEQUENCE</scope>
    <source>
        <strain evidence="3">Stay&amp;Tobe</strain>
    </source>
</reference>
<comment type="caution">
    <text evidence="3">The sequence shown here is derived from an EMBL/GenBank/DDBJ whole genome shotgun (WGS) entry which is preliminary data.</text>
</comment>
<sequence length="248" mass="28355">MAPPKTDNWIRRFTVSDPRRHKKGFTIYKVSSIVYPRVSPEAVTKVVVWKRYNDFKKLHQELKTKHQKLHLQDRFPIFAKAKFFGRFEDEVVEERRKCAVTLLEFIGDHPPLFTSAVFVKFFESGYTVDDEPDTASYRDDITVVESKDTQPVLQSRETAPADIPSINASKNTEPLMQTEGPLLKLGGTWKHRQQGDSISLSSHSSDEAMCFTDTDSTSAVSGISSPLQSSDLQFFDPLQTIFNQQYNR</sequence>
<organism evidence="3 4">
    <name type="scientific">Diploptera punctata</name>
    <name type="common">Pacific beetle cockroach</name>
    <dbReference type="NCBI Taxonomy" id="6984"/>
    <lineage>
        <taxon>Eukaryota</taxon>
        <taxon>Metazoa</taxon>
        <taxon>Ecdysozoa</taxon>
        <taxon>Arthropoda</taxon>
        <taxon>Hexapoda</taxon>
        <taxon>Insecta</taxon>
        <taxon>Pterygota</taxon>
        <taxon>Neoptera</taxon>
        <taxon>Polyneoptera</taxon>
        <taxon>Dictyoptera</taxon>
        <taxon>Blattodea</taxon>
        <taxon>Blaberoidea</taxon>
        <taxon>Blaberidae</taxon>
        <taxon>Diplopterinae</taxon>
        <taxon>Diploptera</taxon>
    </lineage>
</organism>
<dbReference type="SMART" id="SM00312">
    <property type="entry name" value="PX"/>
    <property type="match status" value="1"/>
</dbReference>
<keyword evidence="4" id="KW-1185">Reference proteome</keyword>
<dbReference type="PANTHER" id="PTHR15508:SF8">
    <property type="entry name" value="LD24550P"/>
    <property type="match status" value="1"/>
</dbReference>
<dbReference type="CDD" id="cd06881">
    <property type="entry name" value="PX_SNX15_like"/>
    <property type="match status" value="1"/>
</dbReference>